<sequence length="78" mass="8388">MSDALNEIFCCDALREVAAELPAPAAPTIYRSNDGKMMMVVGLIQTEEGLGYLDQAIAHCPFCGTNLQDTEAAEKVSH</sequence>
<dbReference type="EMBL" id="LNCD01000123">
    <property type="protein sequence ID" value="KWV44316.1"/>
    <property type="molecule type" value="Genomic_DNA"/>
</dbReference>
<evidence type="ECO:0000313" key="2">
    <source>
        <dbReference type="Proteomes" id="UP000068164"/>
    </source>
</evidence>
<reference evidence="1 2" key="1">
    <citation type="submission" date="2015-11" db="EMBL/GenBank/DDBJ databases">
        <title>Draft Genome Sequence of the Strain BR 10423 (Rhizobium sp.) isolated from nodules of Mimosa pudica.</title>
        <authorList>
            <person name="Barauna A.C."/>
            <person name="Zilli J.E."/>
            <person name="Simoes-Araujo J.L."/>
            <person name="Reis V.M."/>
            <person name="James E.K."/>
            <person name="Reis F.B.Jr."/>
            <person name="Rouws L.F."/>
            <person name="Passos S.R."/>
            <person name="Gois S.R."/>
        </authorList>
    </citation>
    <scope>NUCLEOTIDE SEQUENCE [LARGE SCALE GENOMIC DNA]</scope>
    <source>
        <strain evidence="1 2">BR10423</strain>
    </source>
</reference>
<proteinExistence type="predicted"/>
<protein>
    <submittedName>
        <fullName evidence="1">Uncharacterized protein</fullName>
    </submittedName>
</protein>
<dbReference type="RefSeq" id="WP_018855731.1">
    <property type="nucleotide sequence ID" value="NZ_JBBNAS010000237.1"/>
</dbReference>
<dbReference type="Proteomes" id="UP000068164">
    <property type="component" value="Unassembled WGS sequence"/>
</dbReference>
<gene>
    <name evidence="1" type="ORF">AS026_18310</name>
</gene>
<organism evidence="1 2">
    <name type="scientific">Rhizobium altiplani</name>
    <dbReference type="NCBI Taxonomy" id="1864509"/>
    <lineage>
        <taxon>Bacteria</taxon>
        <taxon>Pseudomonadati</taxon>
        <taxon>Pseudomonadota</taxon>
        <taxon>Alphaproteobacteria</taxon>
        <taxon>Hyphomicrobiales</taxon>
        <taxon>Rhizobiaceae</taxon>
        <taxon>Rhizobium/Agrobacterium group</taxon>
        <taxon>Rhizobium</taxon>
    </lineage>
</organism>
<accession>A0A120FGH0</accession>
<comment type="caution">
    <text evidence="1">The sequence shown here is derived from an EMBL/GenBank/DDBJ whole genome shotgun (WGS) entry which is preliminary data.</text>
</comment>
<keyword evidence="2" id="KW-1185">Reference proteome</keyword>
<dbReference type="OrthoDB" id="8379630at2"/>
<evidence type="ECO:0000313" key="1">
    <source>
        <dbReference type="EMBL" id="KWV44316.1"/>
    </source>
</evidence>
<dbReference type="AlphaFoldDB" id="A0A120FGH0"/>
<name>A0A120FGH0_9HYPH</name>